<dbReference type="PANTHER" id="PTHR36482">
    <property type="entry name" value="OSJNBA0024J22.15 PROTEIN"/>
    <property type="match status" value="1"/>
</dbReference>
<reference evidence="1 2" key="1">
    <citation type="submission" date="2016-09" db="EMBL/GenBank/DDBJ databases">
        <title>The draft genome of Dichanthelium oligosanthes: A C3 panicoid grass species.</title>
        <authorList>
            <person name="Studer A.J."/>
            <person name="Schnable J.C."/>
            <person name="Brutnell T.P."/>
        </authorList>
    </citation>
    <scope>NUCLEOTIDE SEQUENCE [LARGE SCALE GENOMIC DNA]</scope>
    <source>
        <strain evidence="2">cv. Kellogg 1175</strain>
        <tissue evidence="1">Leaf</tissue>
    </source>
</reference>
<keyword evidence="2" id="KW-1185">Reference proteome</keyword>
<dbReference type="InterPro" id="IPR053085">
    <property type="entry name" value="Jasmonate-induced_protein"/>
</dbReference>
<protein>
    <recommendedName>
        <fullName evidence="3">23 kDa jasmonate-induced protein-like</fullName>
    </recommendedName>
</protein>
<evidence type="ECO:0000313" key="1">
    <source>
        <dbReference type="EMBL" id="OEL27246.1"/>
    </source>
</evidence>
<dbReference type="PANTHER" id="PTHR36482:SF7">
    <property type="entry name" value="OS04G0308500 PROTEIN"/>
    <property type="match status" value="1"/>
</dbReference>
<dbReference type="STRING" id="888268.A0A1E5VQ81"/>
<accession>A0A1E5VQ81</accession>
<comment type="caution">
    <text evidence="1">The sequence shown here is derived from an EMBL/GenBank/DDBJ whole genome shotgun (WGS) entry which is preliminary data.</text>
</comment>
<dbReference type="Gene3D" id="2.60.270.50">
    <property type="match status" value="1"/>
</dbReference>
<dbReference type="AlphaFoldDB" id="A0A1E5VQ81"/>
<organism evidence="1 2">
    <name type="scientific">Dichanthelium oligosanthes</name>
    <dbReference type="NCBI Taxonomy" id="888268"/>
    <lineage>
        <taxon>Eukaryota</taxon>
        <taxon>Viridiplantae</taxon>
        <taxon>Streptophyta</taxon>
        <taxon>Embryophyta</taxon>
        <taxon>Tracheophyta</taxon>
        <taxon>Spermatophyta</taxon>
        <taxon>Magnoliopsida</taxon>
        <taxon>Liliopsida</taxon>
        <taxon>Poales</taxon>
        <taxon>Poaceae</taxon>
        <taxon>PACMAD clade</taxon>
        <taxon>Panicoideae</taxon>
        <taxon>Panicodae</taxon>
        <taxon>Paniceae</taxon>
        <taxon>Dichantheliinae</taxon>
        <taxon>Dichanthelium</taxon>
    </lineage>
</organism>
<dbReference type="Proteomes" id="UP000095767">
    <property type="component" value="Unassembled WGS sequence"/>
</dbReference>
<proteinExistence type="predicted"/>
<sequence length="210" mass="23336">MANCFGDVVDNFKLDTMPRYVGRPKTREDRAREATALVNDDGKYQKAIDYVRGLKSWWGNGVSTLCLIYNETGDTLRFVEDHDWWGYMGPTPYPTEIGNGQWASFLHVKKTSASSGSQAGVVYRGKDSKGNERDFLICWSSPWAAWYSNTAYCEIGNPGAFTSRWNTIYGSVNNAKGSWSADTGNCSVHTTIGEHSSSFFTAYVAIPFGP</sequence>
<dbReference type="OrthoDB" id="2617878at2759"/>
<dbReference type="Pfam" id="PF21230">
    <property type="entry name" value="Nakanori"/>
    <property type="match status" value="1"/>
</dbReference>
<evidence type="ECO:0000313" key="2">
    <source>
        <dbReference type="Proteomes" id="UP000095767"/>
    </source>
</evidence>
<dbReference type="InterPro" id="IPR049065">
    <property type="entry name" value="Nakanori"/>
</dbReference>
<name>A0A1E5VQ81_9POAL</name>
<dbReference type="EMBL" id="LWDX02032991">
    <property type="protein sequence ID" value="OEL27246.1"/>
    <property type="molecule type" value="Genomic_DNA"/>
</dbReference>
<gene>
    <name evidence="1" type="ORF">BAE44_0011733</name>
</gene>
<evidence type="ECO:0008006" key="3">
    <source>
        <dbReference type="Google" id="ProtNLM"/>
    </source>
</evidence>